<keyword evidence="6" id="KW-0067">ATP-binding</keyword>
<dbReference type="NCBIfam" id="NF004281">
    <property type="entry name" value="PRK05690.1"/>
    <property type="match status" value="1"/>
</dbReference>
<evidence type="ECO:0000313" key="13">
    <source>
        <dbReference type="EMBL" id="OBK23023.1"/>
    </source>
</evidence>
<dbReference type="PANTHER" id="PTHR10953:SF102">
    <property type="entry name" value="ADENYLYLTRANSFERASE AND SULFURTRANSFERASE MOCS3"/>
    <property type="match status" value="1"/>
</dbReference>
<dbReference type="InterPro" id="IPR035985">
    <property type="entry name" value="Ubiquitin-activating_enz"/>
</dbReference>
<evidence type="ECO:0000256" key="7">
    <source>
        <dbReference type="ARBA" id="ARBA00022989"/>
    </source>
</evidence>
<comment type="caution">
    <text evidence="13">The sequence shown here is derived from an EMBL/GenBank/DDBJ whole genome shotgun (WGS) entry which is preliminary data.</text>
</comment>
<dbReference type="InterPro" id="IPR036873">
    <property type="entry name" value="Rhodanese-like_dom_sf"/>
</dbReference>
<evidence type="ECO:0000256" key="4">
    <source>
        <dbReference type="ARBA" id="ARBA00022695"/>
    </source>
</evidence>
<dbReference type="Gene3D" id="3.40.50.720">
    <property type="entry name" value="NAD(P)-binding Rossmann-like Domain"/>
    <property type="match status" value="1"/>
</dbReference>
<evidence type="ECO:0000259" key="12">
    <source>
        <dbReference type="PROSITE" id="PS50206"/>
    </source>
</evidence>
<reference evidence="13 14" key="1">
    <citation type="submission" date="2016-06" db="EMBL/GenBank/DDBJ databases">
        <authorList>
            <person name="Kjaerup R.B."/>
            <person name="Dalgaard T.S."/>
            <person name="Juul-Madsen H.R."/>
        </authorList>
    </citation>
    <scope>NUCLEOTIDE SEQUENCE [LARGE SCALE GENOMIC DNA]</scope>
    <source>
        <strain evidence="13 14">1245335.1</strain>
    </source>
</reference>
<dbReference type="CDD" id="cd00158">
    <property type="entry name" value="RHOD"/>
    <property type="match status" value="1"/>
</dbReference>
<dbReference type="InterPro" id="IPR045886">
    <property type="entry name" value="ThiF/MoeB/HesA"/>
</dbReference>
<dbReference type="InterPro" id="IPR001763">
    <property type="entry name" value="Rhodanese-like_dom"/>
</dbReference>
<dbReference type="OrthoDB" id="9804286at2"/>
<dbReference type="FunFam" id="3.40.250.10:FF:000025">
    <property type="entry name" value="Molybdopterin biosynthesis MoeZ"/>
    <property type="match status" value="1"/>
</dbReference>
<evidence type="ECO:0000256" key="9">
    <source>
        <dbReference type="ARBA" id="ARBA00023268"/>
    </source>
</evidence>
<keyword evidence="2 13" id="KW-0808">Transferase</keyword>
<dbReference type="PROSITE" id="PS50206">
    <property type="entry name" value="RHODANESE_3"/>
    <property type="match status" value="1"/>
</dbReference>
<dbReference type="Pfam" id="PF00899">
    <property type="entry name" value="ThiF"/>
    <property type="match status" value="1"/>
</dbReference>
<dbReference type="NCBIfam" id="NF005902">
    <property type="entry name" value="PRK07878.1"/>
    <property type="match status" value="1"/>
</dbReference>
<dbReference type="GO" id="GO:0008146">
    <property type="term" value="F:sulfotransferase activity"/>
    <property type="evidence" value="ECO:0007669"/>
    <property type="project" value="TreeGrafter"/>
</dbReference>
<organism evidence="13 14">
    <name type="scientific">Mycobacterium asiaticum</name>
    <dbReference type="NCBI Taxonomy" id="1790"/>
    <lineage>
        <taxon>Bacteria</taxon>
        <taxon>Bacillati</taxon>
        <taxon>Actinomycetota</taxon>
        <taxon>Actinomycetes</taxon>
        <taxon>Mycobacteriales</taxon>
        <taxon>Mycobacteriaceae</taxon>
        <taxon>Mycobacterium</taxon>
    </lineage>
</organism>
<evidence type="ECO:0000256" key="8">
    <source>
        <dbReference type="ARBA" id="ARBA00023136"/>
    </source>
</evidence>
<evidence type="ECO:0000256" key="11">
    <source>
        <dbReference type="ARBA" id="ARBA00067503"/>
    </source>
</evidence>
<dbReference type="GO" id="GO:0004792">
    <property type="term" value="F:thiosulfate-cyanide sulfurtransferase activity"/>
    <property type="evidence" value="ECO:0007669"/>
    <property type="project" value="TreeGrafter"/>
</dbReference>
<proteinExistence type="inferred from homology"/>
<dbReference type="Pfam" id="PF00581">
    <property type="entry name" value="Rhodanese"/>
    <property type="match status" value="1"/>
</dbReference>
<comment type="subcellular location">
    <subcellularLocation>
        <location evidence="1">Membrane</location>
        <topology evidence="1">Single-pass membrane protein</topology>
    </subcellularLocation>
</comment>
<dbReference type="SUPFAM" id="SSF69572">
    <property type="entry name" value="Activating enzymes of the ubiquitin-like proteins"/>
    <property type="match status" value="1"/>
</dbReference>
<evidence type="ECO:0000256" key="1">
    <source>
        <dbReference type="ARBA" id="ARBA00004167"/>
    </source>
</evidence>
<dbReference type="GO" id="GO:0016779">
    <property type="term" value="F:nucleotidyltransferase activity"/>
    <property type="evidence" value="ECO:0007669"/>
    <property type="project" value="UniProtKB-KW"/>
</dbReference>
<evidence type="ECO:0000256" key="10">
    <source>
        <dbReference type="ARBA" id="ARBA00060757"/>
    </source>
</evidence>
<dbReference type="GO" id="GO:0016020">
    <property type="term" value="C:membrane"/>
    <property type="evidence" value="ECO:0007669"/>
    <property type="project" value="UniProtKB-SubCell"/>
</dbReference>
<dbReference type="InterPro" id="IPR000594">
    <property type="entry name" value="ThiF_NAD_FAD-bd"/>
</dbReference>
<keyword evidence="7" id="KW-1133">Transmembrane helix</keyword>
<accession>A0A1A3NLK4</accession>
<dbReference type="Proteomes" id="UP000093819">
    <property type="component" value="Unassembled WGS sequence"/>
</dbReference>
<dbReference type="CDD" id="cd00757">
    <property type="entry name" value="ThiF_MoeB_HesA_family"/>
    <property type="match status" value="1"/>
</dbReference>
<keyword evidence="9" id="KW-0511">Multifunctional enzyme</keyword>
<evidence type="ECO:0000256" key="5">
    <source>
        <dbReference type="ARBA" id="ARBA00022741"/>
    </source>
</evidence>
<dbReference type="EMBL" id="LZLR01000088">
    <property type="protein sequence ID" value="OBK23023.1"/>
    <property type="molecule type" value="Genomic_DNA"/>
</dbReference>
<dbReference type="RefSeq" id="WP_065035323.1">
    <property type="nucleotide sequence ID" value="NZ_LZLR01000088.1"/>
</dbReference>
<dbReference type="GO" id="GO:0005524">
    <property type="term" value="F:ATP binding"/>
    <property type="evidence" value="ECO:0007669"/>
    <property type="project" value="UniProtKB-KW"/>
</dbReference>
<dbReference type="AlphaFoldDB" id="A0A1A3NLK4"/>
<keyword evidence="8" id="KW-0472">Membrane</keyword>
<gene>
    <name evidence="13" type="ORF">A5635_20575</name>
</gene>
<evidence type="ECO:0000256" key="3">
    <source>
        <dbReference type="ARBA" id="ARBA00022692"/>
    </source>
</evidence>
<dbReference type="GO" id="GO:0005829">
    <property type="term" value="C:cytosol"/>
    <property type="evidence" value="ECO:0007669"/>
    <property type="project" value="TreeGrafter"/>
</dbReference>
<keyword evidence="5" id="KW-0547">Nucleotide-binding</keyword>
<keyword evidence="3" id="KW-0812">Transmembrane</keyword>
<evidence type="ECO:0000313" key="14">
    <source>
        <dbReference type="Proteomes" id="UP000093819"/>
    </source>
</evidence>
<protein>
    <recommendedName>
        <fullName evidence="11">Probable adenylyltransferase/sulfurtransferase MoeZ</fullName>
    </recommendedName>
</protein>
<keyword evidence="4 13" id="KW-0548">Nucleotidyltransferase</keyword>
<dbReference type="FunFam" id="3.40.50.720:FF:000033">
    <property type="entry name" value="Adenylyltransferase and sulfurtransferase MOCS3"/>
    <property type="match status" value="1"/>
</dbReference>
<feature type="domain" description="Rhodanese" evidence="12">
    <location>
        <begin position="297"/>
        <end position="387"/>
    </location>
</feature>
<dbReference type="PANTHER" id="PTHR10953">
    <property type="entry name" value="UBIQUITIN-ACTIVATING ENZYME E1"/>
    <property type="match status" value="1"/>
</dbReference>
<dbReference type="GO" id="GO:0008641">
    <property type="term" value="F:ubiquitin-like modifier activating enzyme activity"/>
    <property type="evidence" value="ECO:0007669"/>
    <property type="project" value="InterPro"/>
</dbReference>
<comment type="similarity">
    <text evidence="10">In the N-terminal section; belongs to the HesA/MoeB/ThiF family.</text>
</comment>
<dbReference type="SMART" id="SM00450">
    <property type="entry name" value="RHOD"/>
    <property type="match status" value="1"/>
</dbReference>
<evidence type="ECO:0000256" key="6">
    <source>
        <dbReference type="ARBA" id="ARBA00022840"/>
    </source>
</evidence>
<sequence length="389" mass="41976">MTPSLPPLVAPADSLTREEVARYSRHLILPDLGLDGQKRLKNARVLVIGAGGLGAPTLLYLAAAGVGTIGIVEFDIVDESNLQRQIIHGVADVGRPKAQSARGSIAAINPLVDVRLHEFRLGPDNAVELFSDYDLILDGTDNFATRYLVNDAAVLAGKPYVWGSIFRFEGQVSVFWEDAPDGRGLNYRDLYPEPPPPGLVPSCAEGGVLGIICASIGSVMSTEAIKLITGIGETLLGRLMVYDALEMSYRTIRIRKDPSTPKITELVDYEDFCGVAPAEVSDNSAITPRQLRDMLESGNPPVLIDVREQAEWDIVHIEGAQLIPKGLFTSGEALAKMPQDRTAVLYCKTGVRSAEALAAVKRAGFSDAVHLQGGITAWAKQMQPDMVLY</sequence>
<evidence type="ECO:0000256" key="2">
    <source>
        <dbReference type="ARBA" id="ARBA00022679"/>
    </source>
</evidence>
<dbReference type="Gene3D" id="3.40.250.10">
    <property type="entry name" value="Rhodanese-like domain"/>
    <property type="match status" value="1"/>
</dbReference>
<name>A0A1A3NLK4_MYCAS</name>